<keyword evidence="3" id="KW-1003">Cell membrane</keyword>
<dbReference type="RefSeq" id="WP_153749609.1">
    <property type="nucleotide sequence ID" value="NZ_BAAADI010000010.1"/>
</dbReference>
<keyword evidence="8 10" id="KW-0472">Membrane</keyword>
<dbReference type="CDD" id="cd06582">
    <property type="entry name" value="TM_PBP1_LivH_like"/>
    <property type="match status" value="1"/>
</dbReference>
<feature type="transmembrane region" description="Helical" evidence="10">
    <location>
        <begin position="305"/>
        <end position="325"/>
    </location>
</feature>
<reference evidence="11 12" key="1">
    <citation type="submission" date="2019-11" db="EMBL/GenBank/DDBJ databases">
        <title>Draft Whole-Genome sequence of the marine photosynthetic bacterium Rhodovulum strictum DSM 11289.</title>
        <authorList>
            <person name="Kyndt J.A."/>
            <person name="Meyer T.E."/>
        </authorList>
    </citation>
    <scope>NUCLEOTIDE SEQUENCE [LARGE SCALE GENOMIC DNA]</scope>
    <source>
        <strain evidence="11 12">DSM 11289</strain>
    </source>
</reference>
<keyword evidence="6" id="KW-0029">Amino-acid transport</keyword>
<organism evidence="11 12">
    <name type="scientific">Rhodovulum strictum</name>
    <dbReference type="NCBI Taxonomy" id="58314"/>
    <lineage>
        <taxon>Bacteria</taxon>
        <taxon>Pseudomonadati</taxon>
        <taxon>Pseudomonadota</taxon>
        <taxon>Alphaproteobacteria</taxon>
        <taxon>Rhodobacterales</taxon>
        <taxon>Paracoccaceae</taxon>
        <taxon>Rhodovulum</taxon>
    </lineage>
</organism>
<dbReference type="InterPro" id="IPR052157">
    <property type="entry name" value="BCAA_transport_permease"/>
</dbReference>
<dbReference type="GO" id="GO:1903806">
    <property type="term" value="P:L-isoleucine import across plasma membrane"/>
    <property type="evidence" value="ECO:0007669"/>
    <property type="project" value="TreeGrafter"/>
</dbReference>
<sequence>MDVLNALVALANFVLIPATAYGAQLALGALGVTLIYGILRFSNFAHGDTMAFGTMVTILATWGLQSYGISLSPLPTALLALPVGIAVTALLLLGTDRVVYRFYREQKAKPVILVIVSMGVMFILNGLVRFIIGPDDHRFDDGVRFLIDARTFREMTGLAEGLAIRTSQAITIVTAVVVVALLFWFLNRTRTGKSMRAFSDNEDLALLSGINPERVVAITWIIVAALATTAGVLYGLDKSFKAFTYFQLLLPIFAAAIVGGLGNPLGAIAGGFLIAFSEVTITYAWKKVLTYLLPDGMAPDGLVQLLSTEYKFAVSFVILVIVLLFRPTGIFRGKSV</sequence>
<protein>
    <submittedName>
        <fullName evidence="11">Branched-chain amino acid ABC transporter permease</fullName>
    </submittedName>
</protein>
<feature type="transmembrane region" description="Helical" evidence="10">
    <location>
        <begin position="111"/>
        <end position="132"/>
    </location>
</feature>
<dbReference type="Proteomes" id="UP000466730">
    <property type="component" value="Unassembled WGS sequence"/>
</dbReference>
<dbReference type="PANTHER" id="PTHR11795">
    <property type="entry name" value="BRANCHED-CHAIN AMINO ACID TRANSPORT SYSTEM PERMEASE PROTEIN LIVH"/>
    <property type="match status" value="1"/>
</dbReference>
<feature type="transmembrane region" description="Helical" evidence="10">
    <location>
        <begin position="77"/>
        <end position="99"/>
    </location>
</feature>
<dbReference type="PANTHER" id="PTHR11795:SF371">
    <property type="entry name" value="HIGH-AFFINITY BRANCHED-CHAIN AMINO ACID TRANSPORT SYSTEM PERMEASE PROTEIN LIVH"/>
    <property type="match status" value="1"/>
</dbReference>
<keyword evidence="7 10" id="KW-1133">Transmembrane helix</keyword>
<dbReference type="OrthoDB" id="9807115at2"/>
<keyword evidence="2" id="KW-0813">Transport</keyword>
<dbReference type="GO" id="GO:0015188">
    <property type="term" value="F:L-isoleucine transmembrane transporter activity"/>
    <property type="evidence" value="ECO:0007669"/>
    <property type="project" value="TreeGrafter"/>
</dbReference>
<gene>
    <name evidence="11" type="ORF">GH815_15185</name>
</gene>
<keyword evidence="12" id="KW-1185">Reference proteome</keyword>
<evidence type="ECO:0000256" key="10">
    <source>
        <dbReference type="SAM" id="Phobius"/>
    </source>
</evidence>
<comment type="subcellular location">
    <subcellularLocation>
        <location evidence="1">Cell membrane</location>
        <topology evidence="1">Multi-pass membrane protein</topology>
    </subcellularLocation>
</comment>
<dbReference type="GO" id="GO:0005304">
    <property type="term" value="F:L-valine transmembrane transporter activity"/>
    <property type="evidence" value="ECO:0007669"/>
    <property type="project" value="TreeGrafter"/>
</dbReference>
<accession>A0A844BQU9</accession>
<dbReference type="Pfam" id="PF02653">
    <property type="entry name" value="BPD_transp_2"/>
    <property type="match status" value="1"/>
</dbReference>
<dbReference type="GO" id="GO:0015808">
    <property type="term" value="P:L-alanine transport"/>
    <property type="evidence" value="ECO:0007669"/>
    <property type="project" value="TreeGrafter"/>
</dbReference>
<keyword evidence="5 10" id="KW-0812">Transmembrane</keyword>
<dbReference type="GO" id="GO:0005886">
    <property type="term" value="C:plasma membrane"/>
    <property type="evidence" value="ECO:0007669"/>
    <property type="project" value="UniProtKB-SubCell"/>
</dbReference>
<feature type="transmembrane region" description="Helical" evidence="10">
    <location>
        <begin position="215"/>
        <end position="236"/>
    </location>
</feature>
<dbReference type="GO" id="GO:0015192">
    <property type="term" value="F:L-phenylalanine transmembrane transporter activity"/>
    <property type="evidence" value="ECO:0007669"/>
    <property type="project" value="TreeGrafter"/>
</dbReference>
<evidence type="ECO:0000256" key="9">
    <source>
        <dbReference type="ARBA" id="ARBA00037998"/>
    </source>
</evidence>
<evidence type="ECO:0000256" key="8">
    <source>
        <dbReference type="ARBA" id="ARBA00023136"/>
    </source>
</evidence>
<evidence type="ECO:0000313" key="12">
    <source>
        <dbReference type="Proteomes" id="UP000466730"/>
    </source>
</evidence>
<feature type="transmembrane region" description="Helical" evidence="10">
    <location>
        <begin position="162"/>
        <end position="186"/>
    </location>
</feature>
<feature type="transmembrane region" description="Helical" evidence="10">
    <location>
        <begin position="51"/>
        <end position="71"/>
    </location>
</feature>
<dbReference type="GO" id="GO:0042941">
    <property type="term" value="P:D-alanine transmembrane transport"/>
    <property type="evidence" value="ECO:0007669"/>
    <property type="project" value="TreeGrafter"/>
</dbReference>
<evidence type="ECO:0000256" key="2">
    <source>
        <dbReference type="ARBA" id="ARBA00022448"/>
    </source>
</evidence>
<name>A0A844BQU9_9RHOB</name>
<proteinExistence type="inferred from homology"/>
<dbReference type="AlphaFoldDB" id="A0A844BQU9"/>
<dbReference type="InterPro" id="IPR001851">
    <property type="entry name" value="ABC_transp_permease"/>
</dbReference>
<evidence type="ECO:0000256" key="7">
    <source>
        <dbReference type="ARBA" id="ARBA00022989"/>
    </source>
</evidence>
<keyword evidence="4" id="KW-0997">Cell inner membrane</keyword>
<evidence type="ECO:0000256" key="1">
    <source>
        <dbReference type="ARBA" id="ARBA00004651"/>
    </source>
</evidence>
<dbReference type="EMBL" id="WJPO01000028">
    <property type="protein sequence ID" value="MRH22327.1"/>
    <property type="molecule type" value="Genomic_DNA"/>
</dbReference>
<dbReference type="GO" id="GO:0015190">
    <property type="term" value="F:L-leucine transmembrane transporter activity"/>
    <property type="evidence" value="ECO:0007669"/>
    <property type="project" value="TreeGrafter"/>
</dbReference>
<evidence type="ECO:0000256" key="4">
    <source>
        <dbReference type="ARBA" id="ARBA00022519"/>
    </source>
</evidence>
<evidence type="ECO:0000256" key="5">
    <source>
        <dbReference type="ARBA" id="ARBA00022692"/>
    </source>
</evidence>
<comment type="similarity">
    <text evidence="9">Belongs to the binding-protein-dependent transport system permease family. LivHM subfamily.</text>
</comment>
<evidence type="ECO:0000256" key="6">
    <source>
        <dbReference type="ARBA" id="ARBA00022970"/>
    </source>
</evidence>
<comment type="caution">
    <text evidence="11">The sequence shown here is derived from an EMBL/GenBank/DDBJ whole genome shotgun (WGS) entry which is preliminary data.</text>
</comment>
<evidence type="ECO:0000313" key="11">
    <source>
        <dbReference type="EMBL" id="MRH22327.1"/>
    </source>
</evidence>
<evidence type="ECO:0000256" key="3">
    <source>
        <dbReference type="ARBA" id="ARBA00022475"/>
    </source>
</evidence>
<feature type="transmembrane region" description="Helical" evidence="10">
    <location>
        <begin position="20"/>
        <end position="39"/>
    </location>
</feature>